<evidence type="ECO:0000256" key="5">
    <source>
        <dbReference type="ARBA" id="ARBA00022692"/>
    </source>
</evidence>
<dbReference type="STRING" id="45354.A0A1L0BHJ2"/>
<evidence type="ECO:0000256" key="8">
    <source>
        <dbReference type="ARBA" id="ARBA00023242"/>
    </source>
</evidence>
<evidence type="ECO:0000256" key="1">
    <source>
        <dbReference type="ARBA" id="ARBA00004123"/>
    </source>
</evidence>
<dbReference type="FunFam" id="1.20.1740.10:FF:000046">
    <property type="entry name" value="Amino-acid permease, putative"/>
    <property type="match status" value="1"/>
</dbReference>
<keyword evidence="7 9" id="KW-0472">Membrane</keyword>
<feature type="transmembrane region" description="Helical" evidence="9">
    <location>
        <begin position="182"/>
        <end position="200"/>
    </location>
</feature>
<dbReference type="InterPro" id="IPR013921">
    <property type="entry name" value="Mediator_Med20"/>
</dbReference>
<dbReference type="GO" id="GO:0006357">
    <property type="term" value="P:regulation of transcription by RNA polymerase II"/>
    <property type="evidence" value="ECO:0007669"/>
    <property type="project" value="InterPro"/>
</dbReference>
<accession>A0A1L0BHJ2</accession>
<feature type="transmembrane region" description="Helical" evidence="9">
    <location>
        <begin position="149"/>
        <end position="170"/>
    </location>
</feature>
<feature type="transmembrane region" description="Helical" evidence="9">
    <location>
        <begin position="413"/>
        <end position="445"/>
    </location>
</feature>
<dbReference type="Pfam" id="PF13520">
    <property type="entry name" value="AA_permease_2"/>
    <property type="match status" value="1"/>
</dbReference>
<keyword evidence="4" id="KW-0813">Transport</keyword>
<name>A0A1L0BHJ2_9ASCO</name>
<dbReference type="InterPro" id="IPR002293">
    <property type="entry name" value="AA/rel_permease1"/>
</dbReference>
<feature type="transmembrane region" description="Helical" evidence="9">
    <location>
        <begin position="261"/>
        <end position="278"/>
    </location>
</feature>
<evidence type="ECO:0000256" key="6">
    <source>
        <dbReference type="ARBA" id="ARBA00022989"/>
    </source>
</evidence>
<dbReference type="GO" id="GO:0003712">
    <property type="term" value="F:transcription coregulator activity"/>
    <property type="evidence" value="ECO:0007669"/>
    <property type="project" value="InterPro"/>
</dbReference>
<organism evidence="10 11">
    <name type="scientific">Sungouiella intermedia</name>
    <dbReference type="NCBI Taxonomy" id="45354"/>
    <lineage>
        <taxon>Eukaryota</taxon>
        <taxon>Fungi</taxon>
        <taxon>Dikarya</taxon>
        <taxon>Ascomycota</taxon>
        <taxon>Saccharomycotina</taxon>
        <taxon>Pichiomycetes</taxon>
        <taxon>Metschnikowiaceae</taxon>
        <taxon>Sungouiella</taxon>
    </lineage>
</organism>
<feature type="transmembrane region" description="Helical" evidence="9">
    <location>
        <begin position="349"/>
        <end position="371"/>
    </location>
</feature>
<dbReference type="Proteomes" id="UP000182334">
    <property type="component" value="Chromosome II"/>
</dbReference>
<evidence type="ECO:0000256" key="4">
    <source>
        <dbReference type="ARBA" id="ARBA00022448"/>
    </source>
</evidence>
<dbReference type="Gene3D" id="1.20.1740.10">
    <property type="entry name" value="Amino acid/polyamine transporter I"/>
    <property type="match status" value="1"/>
</dbReference>
<dbReference type="GO" id="GO:0016592">
    <property type="term" value="C:mediator complex"/>
    <property type="evidence" value="ECO:0007669"/>
    <property type="project" value="InterPro"/>
</dbReference>
<evidence type="ECO:0000256" key="2">
    <source>
        <dbReference type="ARBA" id="ARBA00004141"/>
    </source>
</evidence>
<proteinExistence type="inferred from homology"/>
<reference evidence="10 11" key="1">
    <citation type="submission" date="2016-10" db="EMBL/GenBank/DDBJ databases">
        <authorList>
            <person name="de Groot N.N."/>
        </authorList>
    </citation>
    <scope>NUCLEOTIDE SEQUENCE [LARGE SCALE GENOMIC DNA]</scope>
    <source>
        <strain evidence="10 11">CBS 141442</strain>
    </source>
</reference>
<keyword evidence="5 9" id="KW-0812">Transmembrane</keyword>
<dbReference type="GO" id="GO:0015101">
    <property type="term" value="F:organic cation transmembrane transporter activity"/>
    <property type="evidence" value="ECO:0007669"/>
    <property type="project" value="UniProtKB-ARBA"/>
</dbReference>
<feature type="transmembrane region" description="Helical" evidence="9">
    <location>
        <begin position="500"/>
        <end position="519"/>
    </location>
</feature>
<keyword evidence="8" id="KW-0539">Nucleus</keyword>
<feature type="transmembrane region" description="Helical" evidence="9">
    <location>
        <begin position="298"/>
        <end position="322"/>
    </location>
</feature>
<sequence>MSKVEPIRSAATIISSENVNVTSILSQAHKKVLVDHDVTNDEAVILALGYKAEFKREFSLLTTFGVSFSVLGLLPSIASTLWYSIAYAGNAGITWAYLVGMIGVLGVACSMAEISSAFPTSGGLYYATAMLSPPKYKAILSWWVGWSNYFTQVTGAPSVAYGCASMILALKIMVDENYVYHTWHCYLLTTGLTFASAIVASAPTKWLAWINSTSTALNLIFLFVSFVVFMGGNNRTEQGLPKFNDNNTAWAITNFTEWNDGVAILMTFMAVIWTMSGFDSPFHLAEECSNAQVATPRAIVLTAVVGGVLGFVFQLGMAYTIVDINEAVNDELGQPYVAYLNQILTRDRVIALTSLAIVLAFSMSFACMIAASRVLFSYSRDGCFPMSKYWSKVNDVTKTPVNAVWANWILGELLLLLMFGGVAIDAIFSVGAIGSFVSFTVPTLLRITYARNTFKPGPWNLGRFSYISGILAVSFVLLMIPILCFPQYKGKDNTPDMMNWTVLVYWGSMFLTVAWYYIYAHKIYLGPKSNIDAYNLVDESEDVAVIDGVISAHDVLLVHNATPGTILQFHDELSNKLPTLKGKWNFSFKIFRNNTYSIPPELASTQTTSTENKYLYTWVPSYLNDSCVTLIDKKTSAVFSHVVQEEVTNPFEFAIPNDHLHNGATSGLNDSFDYLVNQRLQSLWTQRQVIKGDGGQIYELENGNLIIRTANVTLHGNFRGLLIQLEIDHSKLDSVDVEQIFKDVTSRYDIPAGNLCHRVMDGNAFDEFGDLALQYAEILNF</sequence>
<evidence type="ECO:0000313" key="10">
    <source>
        <dbReference type="EMBL" id="SGZ50579.1"/>
    </source>
</evidence>
<gene>
    <name evidence="10" type="ORF">SAMEA4029010_CIC11G00000003994</name>
</gene>
<evidence type="ECO:0000313" key="11">
    <source>
        <dbReference type="Proteomes" id="UP000182334"/>
    </source>
</evidence>
<dbReference type="Pfam" id="PF08612">
    <property type="entry name" value="Med20"/>
    <property type="match status" value="1"/>
</dbReference>
<comment type="similarity">
    <text evidence="3">Belongs to the Mediator complex subunit 20 family.</text>
</comment>
<dbReference type="EMBL" id="LT635757">
    <property type="protein sequence ID" value="SGZ50579.1"/>
    <property type="molecule type" value="Genomic_DNA"/>
</dbReference>
<dbReference type="PANTHER" id="PTHR45649">
    <property type="entry name" value="AMINO-ACID PERMEASE BAT1"/>
    <property type="match status" value="1"/>
</dbReference>
<dbReference type="AlphaFoldDB" id="A0A1L0BHJ2"/>
<feature type="transmembrane region" description="Helical" evidence="9">
    <location>
        <begin position="58"/>
        <end position="83"/>
    </location>
</feature>
<feature type="transmembrane region" description="Helical" evidence="9">
    <location>
        <begin position="206"/>
        <end position="229"/>
    </location>
</feature>
<comment type="subcellular location">
    <subcellularLocation>
        <location evidence="2">Membrane</location>
        <topology evidence="2">Multi-pass membrane protein</topology>
    </subcellularLocation>
    <subcellularLocation>
        <location evidence="1">Nucleus</location>
    </subcellularLocation>
</comment>
<feature type="transmembrane region" description="Helical" evidence="9">
    <location>
        <begin position="466"/>
        <end position="488"/>
    </location>
</feature>
<dbReference type="OrthoDB" id="4476201at2759"/>
<dbReference type="Gene3D" id="3.30.310.180">
    <property type="match status" value="1"/>
</dbReference>
<dbReference type="PANTHER" id="PTHR45649:SF29">
    <property type="entry name" value="AMINO ACID TRANSPORTER (EUROFUNG)"/>
    <property type="match status" value="1"/>
</dbReference>
<keyword evidence="11" id="KW-1185">Reference proteome</keyword>
<evidence type="ECO:0000256" key="9">
    <source>
        <dbReference type="SAM" id="Phobius"/>
    </source>
</evidence>
<dbReference type="GO" id="GO:0016020">
    <property type="term" value="C:membrane"/>
    <property type="evidence" value="ECO:0007669"/>
    <property type="project" value="UniProtKB-SubCell"/>
</dbReference>
<feature type="transmembrane region" description="Helical" evidence="9">
    <location>
        <begin position="95"/>
        <end position="112"/>
    </location>
</feature>
<protein>
    <submittedName>
        <fullName evidence="10">CIC11C00000003994</fullName>
    </submittedName>
</protein>
<evidence type="ECO:0000256" key="7">
    <source>
        <dbReference type="ARBA" id="ARBA00023136"/>
    </source>
</evidence>
<evidence type="ECO:0000256" key="3">
    <source>
        <dbReference type="ARBA" id="ARBA00010743"/>
    </source>
</evidence>
<keyword evidence="6 9" id="KW-1133">Transmembrane helix</keyword>